<dbReference type="PATRIC" id="fig|47311.3.peg.1660"/>
<evidence type="ECO:0000313" key="4">
    <source>
        <dbReference type="Proteomes" id="UP000077275"/>
    </source>
</evidence>
<reference evidence="3 4" key="1">
    <citation type="submission" date="2016-04" db="EMBL/GenBank/DDBJ databases">
        <title>Genome sequence of Methanobrevibacter cuticularis DSM 11139.</title>
        <authorList>
            <person name="Poehlein A."/>
            <person name="Seedorf H."/>
            <person name="Daniel R."/>
        </authorList>
    </citation>
    <scope>NUCLEOTIDE SEQUENCE [LARGE SCALE GENOMIC DNA]</scope>
    <source>
        <strain evidence="3 4">DSM 11139</strain>
    </source>
</reference>
<keyword evidence="2" id="KW-0812">Transmembrane</keyword>
<keyword evidence="2" id="KW-0472">Membrane</keyword>
<keyword evidence="4" id="KW-1185">Reference proteome</keyword>
<name>A0A166DCB9_9EURY</name>
<sequence>MLFFGGMTILSISGKISSNKYNIIAVALIIVFFVGVCVSGISAADSTTNSVVKPKKISQSQVLSASKNLKIYIEKNKKLPDYVSIGNYKYSMEEYMSISSATIVYKNKNVKTNIVVKYGVKCPKSPKGNSISGKLTRSQYSAYALKAYKYINKYKVAPNYVSTKLGKIQFQSFIYGNSKILAWSKKNKGVLPRSLTLSVAKTHSVNKYIPKFSGNVVIAPNNTNTTQKTLAINQILKASKQVKEYVEKNSSLPSFVSIDGKQYSMSDFLYLLSSTIVSINKGNKGNIAPILVKTPSYPNGNFTSGTLHKVEFVTLVGNVLNFINTNKQAPNYVDSSIGKIQFQSLIYEFSRILEFADSNGSLPNNLTINITTNPLTGGNGNSSNNTNGTYDPIGDEFVIITSSNYSCGPTLVKYNDKYLISTGKCSCGVTGDYYYHNSTFKNYCPFCKKDGSMIYEEGPTCPEGMWVCTICDADFCLVSGKEHVNGSTKYLTKTIYDASQYKTYSIIQSKDSNSSNVETNIGDISGSNSNYNSTSNISSLSSENNASINKPNHDSENKVDSSNSDHIYGDFKQYY</sequence>
<protein>
    <submittedName>
        <fullName evidence="3">Pseudomurein-binding repeat protein</fullName>
    </submittedName>
</protein>
<gene>
    <name evidence="3" type="ORF">MBCUT_15240</name>
</gene>
<evidence type="ECO:0000256" key="2">
    <source>
        <dbReference type="SAM" id="Phobius"/>
    </source>
</evidence>
<dbReference type="OrthoDB" id="18481at2157"/>
<dbReference type="EMBL" id="LWMW01000118">
    <property type="protein sequence ID" value="KZX15438.1"/>
    <property type="molecule type" value="Genomic_DNA"/>
</dbReference>
<accession>A0A166DCB9</accession>
<evidence type="ECO:0000313" key="3">
    <source>
        <dbReference type="EMBL" id="KZX15438.1"/>
    </source>
</evidence>
<dbReference type="Proteomes" id="UP000077275">
    <property type="component" value="Unassembled WGS sequence"/>
</dbReference>
<organism evidence="3 4">
    <name type="scientific">Methanobrevibacter cuticularis</name>
    <dbReference type="NCBI Taxonomy" id="47311"/>
    <lineage>
        <taxon>Archaea</taxon>
        <taxon>Methanobacteriati</taxon>
        <taxon>Methanobacteriota</taxon>
        <taxon>Methanomada group</taxon>
        <taxon>Methanobacteria</taxon>
        <taxon>Methanobacteriales</taxon>
        <taxon>Methanobacteriaceae</taxon>
        <taxon>Methanobrevibacter</taxon>
    </lineage>
</organism>
<comment type="caution">
    <text evidence="3">The sequence shown here is derived from an EMBL/GenBank/DDBJ whole genome shotgun (WGS) entry which is preliminary data.</text>
</comment>
<feature type="region of interest" description="Disordered" evidence="1">
    <location>
        <begin position="533"/>
        <end position="565"/>
    </location>
</feature>
<proteinExistence type="predicted"/>
<evidence type="ECO:0000256" key="1">
    <source>
        <dbReference type="SAM" id="MobiDB-lite"/>
    </source>
</evidence>
<feature type="compositionally biased region" description="Low complexity" evidence="1">
    <location>
        <begin position="533"/>
        <end position="549"/>
    </location>
</feature>
<keyword evidence="2" id="KW-1133">Transmembrane helix</keyword>
<dbReference type="RefSeq" id="WP_067260087.1">
    <property type="nucleotide sequence ID" value="NZ_LWMW01000118.1"/>
</dbReference>
<feature type="transmembrane region" description="Helical" evidence="2">
    <location>
        <begin position="21"/>
        <end position="44"/>
    </location>
</feature>
<dbReference type="AlphaFoldDB" id="A0A166DCB9"/>